<dbReference type="SUPFAM" id="SSF75005">
    <property type="entry name" value="Arabinanase/levansucrase/invertase"/>
    <property type="match status" value="2"/>
</dbReference>
<keyword evidence="2" id="KW-0808">Transferase</keyword>
<dbReference type="PANTHER" id="PTHR34106">
    <property type="entry name" value="GLYCOSIDASE"/>
    <property type="match status" value="1"/>
</dbReference>
<dbReference type="Gene3D" id="2.115.10.20">
    <property type="entry name" value="Glycosyl hydrolase domain, family 43"/>
    <property type="match status" value="2"/>
</dbReference>
<dbReference type="Proteomes" id="UP000177382">
    <property type="component" value="Unassembled WGS sequence"/>
</dbReference>
<dbReference type="InterPro" id="IPR007184">
    <property type="entry name" value="Mannoside_phosphorylase"/>
</dbReference>
<evidence type="ECO:0000256" key="1">
    <source>
        <dbReference type="ARBA" id="ARBA00022676"/>
    </source>
</evidence>
<dbReference type="InterPro" id="IPR023296">
    <property type="entry name" value="Glyco_hydro_beta-prop_sf"/>
</dbReference>
<protein>
    <recommendedName>
        <fullName evidence="6">Glycosidase</fullName>
    </recommendedName>
</protein>
<evidence type="ECO:0000256" key="3">
    <source>
        <dbReference type="ARBA" id="ARBA00024356"/>
    </source>
</evidence>
<organism evidence="4 5">
    <name type="scientific">Candidatus Woesebacteria bacterium RBG_16_42_24</name>
    <dbReference type="NCBI Taxonomy" id="1802485"/>
    <lineage>
        <taxon>Bacteria</taxon>
        <taxon>Candidatus Woeseibacteriota</taxon>
    </lineage>
</organism>
<evidence type="ECO:0000313" key="5">
    <source>
        <dbReference type="Proteomes" id="UP000177382"/>
    </source>
</evidence>
<evidence type="ECO:0000313" key="4">
    <source>
        <dbReference type="EMBL" id="OGM15431.1"/>
    </source>
</evidence>
<dbReference type="PANTHER" id="PTHR34106:SF5">
    <property type="entry name" value="GLYCOSIDASE"/>
    <property type="match status" value="1"/>
</dbReference>
<accession>A0A1F7XK56</accession>
<dbReference type="AlphaFoldDB" id="A0A1F7XK56"/>
<evidence type="ECO:0000256" key="2">
    <source>
        <dbReference type="ARBA" id="ARBA00022679"/>
    </source>
</evidence>
<dbReference type="Pfam" id="PF04041">
    <property type="entry name" value="Glyco_hydro_130"/>
    <property type="match status" value="2"/>
</dbReference>
<sequence>MRVVYMNKIIVKNNYLGIFTDGENAYLYTQSKKGIHDYYFVDTSYDGFKFEGPRKNFFVTRDDGAIEKIDKCSFFRISRISDGKYGLFYKANARKSQLYFATSKNISHFIGAKVVKDFNECAMLVPNFKYKDKYVAFFGENDIYLATSKDLSKWEISKEPILTKRSDNFDSDGLIVGDVSVREDGILLTYFTKREDSKKWFMGTALFDRENPANLLYRSREALWGEDQSLLENSINPVGIIILNERLIVYFSANQEKLYAFSLKFFKQSPAFSKAFPPFLVKKFKDNPILRPLLHHFWESKQTFNPAAIYEGGKVHLLYRAVGDTDSSVLGYAASGDGFTIDDRHDDPVYVPTEPFECSEPGQKIFKVPYLSGGGGNGGCEDPKLTVIDDRIYMTYVAFSGRSYPGVALTSIKKEDFLAHKWNWEKPVLISHPNQVHKNWLLFPEKINGKYAILHNISPSVSIEYIDDLGELDGNRHIASWDPHNYWGTKHLRHYWDSHVRGPGPPPIKTQLGWLLLYHAMDYRDYDRYKLGAMILSYEDPTKVLYRSRSPVMEPDRHYENEGYKSGVVYAGGAVIKDKDLLIYYGGADKYTCVAKSNLEEFLDEVKRSEVPLVSSLKIKA</sequence>
<reference evidence="4 5" key="1">
    <citation type="journal article" date="2016" name="Nat. Commun.">
        <title>Thousands of microbial genomes shed light on interconnected biogeochemical processes in an aquifer system.</title>
        <authorList>
            <person name="Anantharaman K."/>
            <person name="Brown C.T."/>
            <person name="Hug L.A."/>
            <person name="Sharon I."/>
            <person name="Castelle C.J."/>
            <person name="Probst A.J."/>
            <person name="Thomas B.C."/>
            <person name="Singh A."/>
            <person name="Wilkins M.J."/>
            <person name="Karaoz U."/>
            <person name="Brodie E.L."/>
            <person name="Williams K.H."/>
            <person name="Hubbard S.S."/>
            <person name="Banfield J.F."/>
        </authorList>
    </citation>
    <scope>NUCLEOTIDE SEQUENCE [LARGE SCALE GENOMIC DNA]</scope>
</reference>
<comment type="similarity">
    <text evidence="3">Belongs to the glycosyl hydrolase 130 family.</text>
</comment>
<keyword evidence="1" id="KW-0328">Glycosyltransferase</keyword>
<dbReference type="EMBL" id="MGFX01000006">
    <property type="protein sequence ID" value="OGM15431.1"/>
    <property type="molecule type" value="Genomic_DNA"/>
</dbReference>
<dbReference type="CDD" id="cd18614">
    <property type="entry name" value="GH130"/>
    <property type="match status" value="1"/>
</dbReference>
<name>A0A1F7XK56_9BACT</name>
<dbReference type="STRING" id="1802485.A2V97_02295"/>
<dbReference type="GO" id="GO:0016757">
    <property type="term" value="F:glycosyltransferase activity"/>
    <property type="evidence" value="ECO:0007669"/>
    <property type="project" value="UniProtKB-KW"/>
</dbReference>
<evidence type="ECO:0008006" key="6">
    <source>
        <dbReference type="Google" id="ProtNLM"/>
    </source>
</evidence>
<proteinExistence type="inferred from homology"/>
<gene>
    <name evidence="4" type="ORF">A2V97_02295</name>
</gene>
<comment type="caution">
    <text evidence="4">The sequence shown here is derived from an EMBL/GenBank/DDBJ whole genome shotgun (WGS) entry which is preliminary data.</text>
</comment>